<name>A0ACD5GVB1_9CYAN</name>
<evidence type="ECO:0000313" key="1">
    <source>
        <dbReference type="EMBL" id="XPM64803.1"/>
    </source>
</evidence>
<dbReference type="EMBL" id="CP182909">
    <property type="protein sequence ID" value="XPM64803.1"/>
    <property type="molecule type" value="Genomic_DNA"/>
</dbReference>
<gene>
    <name evidence="1" type="ORF">BH720_002270</name>
</gene>
<reference evidence="1 2" key="1">
    <citation type="journal article" date="2016" name="Genome Announc.">
        <title>Draft Genome Sequence of the Thermotolerant Cyanobacterium Desertifilum sp. IPPAS B-1220.</title>
        <authorList>
            <person name="Mironov K.S."/>
            <person name="Sinetova M.A."/>
            <person name="Bolatkhan K."/>
            <person name="Zayadan B.K."/>
            <person name="Ustinova V.V."/>
            <person name="Kupriyanova E.V."/>
            <person name="Skrypnik A.N."/>
            <person name="Gogoleva N.E."/>
            <person name="Gogolev Y.V."/>
            <person name="Los D.A."/>
        </authorList>
    </citation>
    <scope>NUCLEOTIDE SEQUENCE [LARGE SCALE GENOMIC DNA]</scope>
    <source>
        <strain evidence="1 2">IPPAS B-1220</strain>
    </source>
</reference>
<protein>
    <submittedName>
        <fullName evidence="1">Hpt domain-containing protein</fullName>
    </submittedName>
</protein>
<sequence length="154" mass="17481">MNVTDLSTEPSDGTTTSHSPEPSAFQLLELQDVPLHFTQIPIDVRKLLELTGGDREMSREFLKCFLEYAPIYLNNLKQSLYPLDFTQLAFNAHRLKGAAGMVASRSVFALAQQLEQEVKNQQSQNLAPLLTQLEEQLIEVERFLQTWSTPTSER</sequence>
<evidence type="ECO:0000313" key="2">
    <source>
        <dbReference type="Proteomes" id="UP000095472"/>
    </source>
</evidence>
<accession>A0ACD5GVB1</accession>
<dbReference type="Proteomes" id="UP000095472">
    <property type="component" value="Chromosome"/>
</dbReference>
<organism evidence="1 2">
    <name type="scientific">Desertifilum tharense IPPAS B-1220</name>
    <dbReference type="NCBI Taxonomy" id="1781255"/>
    <lineage>
        <taxon>Bacteria</taxon>
        <taxon>Bacillati</taxon>
        <taxon>Cyanobacteriota</taxon>
        <taxon>Cyanophyceae</taxon>
        <taxon>Desertifilales</taxon>
        <taxon>Desertifilaceae</taxon>
        <taxon>Desertifilum</taxon>
    </lineage>
</organism>
<keyword evidence="2" id="KW-1185">Reference proteome</keyword>
<proteinExistence type="predicted"/>